<comment type="caution">
    <text evidence="2">The sequence shown here is derived from an EMBL/GenBank/DDBJ whole genome shotgun (WGS) entry which is preliminary data.</text>
</comment>
<evidence type="ECO:0000313" key="3">
    <source>
        <dbReference type="Proteomes" id="UP000299102"/>
    </source>
</evidence>
<feature type="compositionally biased region" description="Low complexity" evidence="1">
    <location>
        <begin position="112"/>
        <end position="127"/>
    </location>
</feature>
<dbReference type="EMBL" id="BGZK01001052">
    <property type="protein sequence ID" value="GBP69783.1"/>
    <property type="molecule type" value="Genomic_DNA"/>
</dbReference>
<evidence type="ECO:0000313" key="2">
    <source>
        <dbReference type="EMBL" id="GBP69783.1"/>
    </source>
</evidence>
<protein>
    <submittedName>
        <fullName evidence="2">Uncharacterized protein</fullName>
    </submittedName>
</protein>
<sequence>MSTKPSFFRLQYLDISSASTGSAKKKCSNCSDCRRYLLVKSNPSCLACKLQEMITNMNDSVKKKGMKVNVSKAAPASLTVETTNTTEGAQMTAATAVEEAQLLSPVADEQESWTSPHSGVSSSSDSEYVAEESSADISSPAVTPPQIAHHLT</sequence>
<keyword evidence="3" id="KW-1185">Reference proteome</keyword>
<organism evidence="2 3">
    <name type="scientific">Eumeta variegata</name>
    <name type="common">Bagworm moth</name>
    <name type="synonym">Eumeta japonica</name>
    <dbReference type="NCBI Taxonomy" id="151549"/>
    <lineage>
        <taxon>Eukaryota</taxon>
        <taxon>Metazoa</taxon>
        <taxon>Ecdysozoa</taxon>
        <taxon>Arthropoda</taxon>
        <taxon>Hexapoda</taxon>
        <taxon>Insecta</taxon>
        <taxon>Pterygota</taxon>
        <taxon>Neoptera</taxon>
        <taxon>Endopterygota</taxon>
        <taxon>Lepidoptera</taxon>
        <taxon>Glossata</taxon>
        <taxon>Ditrysia</taxon>
        <taxon>Tineoidea</taxon>
        <taxon>Psychidae</taxon>
        <taxon>Oiketicinae</taxon>
        <taxon>Eumeta</taxon>
    </lineage>
</organism>
<dbReference type="AlphaFoldDB" id="A0A4C1Y362"/>
<name>A0A4C1Y362_EUMVA</name>
<evidence type="ECO:0000256" key="1">
    <source>
        <dbReference type="SAM" id="MobiDB-lite"/>
    </source>
</evidence>
<dbReference type="Proteomes" id="UP000299102">
    <property type="component" value="Unassembled WGS sequence"/>
</dbReference>
<feature type="region of interest" description="Disordered" evidence="1">
    <location>
        <begin position="103"/>
        <end position="152"/>
    </location>
</feature>
<gene>
    <name evidence="2" type="ORF">EVAR_40263_1</name>
</gene>
<reference evidence="2 3" key="1">
    <citation type="journal article" date="2019" name="Commun. Biol.">
        <title>The bagworm genome reveals a unique fibroin gene that provides high tensile strength.</title>
        <authorList>
            <person name="Kono N."/>
            <person name="Nakamura H."/>
            <person name="Ohtoshi R."/>
            <person name="Tomita M."/>
            <person name="Numata K."/>
            <person name="Arakawa K."/>
        </authorList>
    </citation>
    <scope>NUCLEOTIDE SEQUENCE [LARGE SCALE GENOMIC DNA]</scope>
</reference>
<proteinExistence type="predicted"/>
<accession>A0A4C1Y362</accession>